<comment type="caution">
    <text evidence="1">The sequence shown here is derived from an EMBL/GenBank/DDBJ whole genome shotgun (WGS) entry which is preliminary data.</text>
</comment>
<protein>
    <submittedName>
        <fullName evidence="1">Uncharacterized protein</fullName>
    </submittedName>
</protein>
<evidence type="ECO:0000313" key="1">
    <source>
        <dbReference type="EMBL" id="MPN24764.1"/>
    </source>
</evidence>
<dbReference type="AlphaFoldDB" id="A0A645GLE7"/>
<dbReference type="EMBL" id="VSSQ01073715">
    <property type="protein sequence ID" value="MPN24764.1"/>
    <property type="molecule type" value="Genomic_DNA"/>
</dbReference>
<sequence length="101" mass="11032">MQTELVVVGTGVLDVVAMSYDAVGRRADLGELHQPQRPRRDRPDEVVLVGGPDVVRDEGRRRRPAEIGEPEHAVPSGAVVGIVLETHEPLTFPEATSDDRM</sequence>
<name>A0A645GLE7_9ZZZZ</name>
<accession>A0A645GLE7</accession>
<organism evidence="1">
    <name type="scientific">bioreactor metagenome</name>
    <dbReference type="NCBI Taxonomy" id="1076179"/>
    <lineage>
        <taxon>unclassified sequences</taxon>
        <taxon>metagenomes</taxon>
        <taxon>ecological metagenomes</taxon>
    </lineage>
</organism>
<proteinExistence type="predicted"/>
<reference evidence="1" key="1">
    <citation type="submission" date="2019-08" db="EMBL/GenBank/DDBJ databases">
        <authorList>
            <person name="Kucharzyk K."/>
            <person name="Murdoch R.W."/>
            <person name="Higgins S."/>
            <person name="Loffler F."/>
        </authorList>
    </citation>
    <scope>NUCLEOTIDE SEQUENCE</scope>
</reference>
<gene>
    <name evidence="1" type="ORF">SDC9_172166</name>
</gene>